<evidence type="ECO:0000313" key="2">
    <source>
        <dbReference type="EMBL" id="CAF1498663.1"/>
    </source>
</evidence>
<dbReference type="Proteomes" id="UP000663852">
    <property type="component" value="Unassembled WGS sequence"/>
</dbReference>
<gene>
    <name evidence="2" type="ORF">EDS130_LOCUS42487</name>
    <name evidence="1" type="ORF">XAT740_LOCUS32116</name>
</gene>
<name>A0A815IAQ6_ADIRI</name>
<dbReference type="EMBL" id="CAJNOJ010000622">
    <property type="protein sequence ID" value="CAF1498663.1"/>
    <property type="molecule type" value="Genomic_DNA"/>
</dbReference>
<comment type="caution">
    <text evidence="1">The sequence shown here is derived from an EMBL/GenBank/DDBJ whole genome shotgun (WGS) entry which is preliminary data.</text>
</comment>
<evidence type="ECO:0008006" key="4">
    <source>
        <dbReference type="Google" id="ProtNLM"/>
    </source>
</evidence>
<evidence type="ECO:0000313" key="3">
    <source>
        <dbReference type="Proteomes" id="UP000663828"/>
    </source>
</evidence>
<dbReference type="OrthoDB" id="10480259at2759"/>
<organism evidence="1 3">
    <name type="scientific">Adineta ricciae</name>
    <name type="common">Rotifer</name>
    <dbReference type="NCBI Taxonomy" id="249248"/>
    <lineage>
        <taxon>Eukaryota</taxon>
        <taxon>Metazoa</taxon>
        <taxon>Spiralia</taxon>
        <taxon>Gnathifera</taxon>
        <taxon>Rotifera</taxon>
        <taxon>Eurotatoria</taxon>
        <taxon>Bdelloidea</taxon>
        <taxon>Adinetida</taxon>
        <taxon>Adinetidae</taxon>
        <taxon>Adineta</taxon>
    </lineage>
</organism>
<sequence>MTNFQKENHIYIVLSSDDDDDDTGPNPTFNAQKSIMTVNATQRHDTESLYKNTNMSEQHEQMSLDGSNNDMHLFHTPLKSFEINIINSAVTEEYISRTLNQHNQTRLSILPMFPTTNNGNNVADLLLANVPIRLLSVEQVNRRVRQCHEDNSNQFSCALTIHNFTIPSQLRDHFVNHFQLLSNRLNINWHILDFNYTRLNHCLRLFANERMSRLRQTLHEVRLIDEEIPMAMEFFLQMDVDLFYMKTFVERNVQPTSKNKDLFCQVEPELRFFFKPCGQQHCDVCTSSNYITHRSQFSLDPEQNGKYRFLNGYEVILNGPVMCDTIGIIYVLRCPCGQFEYVGESSNNLRYTLNRHRMNGNRVLHDFLIGEHSNNGNSKSNIHLYQHSPRCSVAMQMFLNCYPHYWNFVPVLTCATQIHNQNCIESTTFNTSGSSSVRNYHSNRDLLARHSRTTSGIRSEAEIKTCLKRIPKPPRDFVFTERQHEAQIHFFKEKLDQQLPNLPLNLYDASVIVLLPENMSAVFRQFLVSLFITHGETKLNSIGNLLVALNNKYPYPQGSLRGNWCHALVHPLSSSSTTVTISSKIE</sequence>
<dbReference type="Proteomes" id="UP000663828">
    <property type="component" value="Unassembled WGS sequence"/>
</dbReference>
<accession>A0A815IAQ6</accession>
<proteinExistence type="predicted"/>
<keyword evidence="3" id="KW-1185">Reference proteome</keyword>
<dbReference type="AlphaFoldDB" id="A0A815IAQ6"/>
<dbReference type="EMBL" id="CAJNOR010002971">
    <property type="protein sequence ID" value="CAF1362920.1"/>
    <property type="molecule type" value="Genomic_DNA"/>
</dbReference>
<evidence type="ECO:0000313" key="1">
    <source>
        <dbReference type="EMBL" id="CAF1362920.1"/>
    </source>
</evidence>
<reference evidence="1" key="1">
    <citation type="submission" date="2021-02" db="EMBL/GenBank/DDBJ databases">
        <authorList>
            <person name="Nowell W R."/>
        </authorList>
    </citation>
    <scope>NUCLEOTIDE SEQUENCE</scope>
</reference>
<protein>
    <recommendedName>
        <fullName evidence="4">GIY-YIG domain-containing protein</fullName>
    </recommendedName>
</protein>